<dbReference type="Pfam" id="PF10545">
    <property type="entry name" value="MADF_DNA_bdg"/>
    <property type="match status" value="1"/>
</dbReference>
<dbReference type="GO" id="GO:0005667">
    <property type="term" value="C:transcription regulator complex"/>
    <property type="evidence" value="ECO:0007669"/>
    <property type="project" value="TreeGrafter"/>
</dbReference>
<dbReference type="GO" id="GO:0003677">
    <property type="term" value="F:DNA binding"/>
    <property type="evidence" value="ECO:0007669"/>
    <property type="project" value="InterPro"/>
</dbReference>
<organism evidence="5">
    <name type="scientific">Homalodisca liturata</name>
    <dbReference type="NCBI Taxonomy" id="320908"/>
    <lineage>
        <taxon>Eukaryota</taxon>
        <taxon>Metazoa</taxon>
        <taxon>Ecdysozoa</taxon>
        <taxon>Arthropoda</taxon>
        <taxon>Hexapoda</taxon>
        <taxon>Insecta</taxon>
        <taxon>Pterygota</taxon>
        <taxon>Neoptera</taxon>
        <taxon>Paraneoptera</taxon>
        <taxon>Hemiptera</taxon>
        <taxon>Auchenorrhyncha</taxon>
        <taxon>Membracoidea</taxon>
        <taxon>Cicadellidae</taxon>
        <taxon>Cicadellinae</taxon>
        <taxon>Proconiini</taxon>
        <taxon>Homalodisca</taxon>
    </lineage>
</organism>
<dbReference type="EMBL" id="GECU01034815">
    <property type="protein sequence ID" value="JAS72891.1"/>
    <property type="molecule type" value="Transcribed_RNA"/>
</dbReference>
<comment type="subcellular location">
    <subcellularLocation>
        <location evidence="1">Nucleus</location>
    </subcellularLocation>
</comment>
<protein>
    <recommendedName>
        <fullName evidence="6">MADF domain-containing protein</fullName>
    </recommendedName>
</protein>
<dbReference type="InterPro" id="IPR004210">
    <property type="entry name" value="BESS_motif"/>
</dbReference>
<name>A0A1B6HE62_9HEMI</name>
<dbReference type="PANTHER" id="PTHR12243">
    <property type="entry name" value="MADF DOMAIN TRANSCRIPTION FACTOR"/>
    <property type="match status" value="1"/>
</dbReference>
<dbReference type="PROSITE" id="PS51031">
    <property type="entry name" value="BESS"/>
    <property type="match status" value="1"/>
</dbReference>
<dbReference type="AlphaFoldDB" id="A0A1B6HE62"/>
<dbReference type="GO" id="GO:0006357">
    <property type="term" value="P:regulation of transcription by RNA polymerase II"/>
    <property type="evidence" value="ECO:0007669"/>
    <property type="project" value="TreeGrafter"/>
</dbReference>
<sequence length="238" mass="27636">EVTRSPHTFMPVAMDFLDVEAFIEEVRKHPAIWDVTSQDYHNKQKKRSAWLEVCETLNEDFSQKSEMEQEAISELYMKRWKGLRDTYIKSERKNSSPGRTRRYIYARQLDFLFKNTETAHSVKSIDGPEDESGNNEDFALASPADPTAPYTKPSSTGTTKKNRRKAFEKNSVNLVQEQVLEPSDEADDDRSFFESLLPAVKTLPLDSKLDFRYEVLGLLKRFRSSNDGRQPQQKSRRK</sequence>
<evidence type="ECO:0000259" key="3">
    <source>
        <dbReference type="PROSITE" id="PS51029"/>
    </source>
</evidence>
<evidence type="ECO:0000256" key="2">
    <source>
        <dbReference type="SAM" id="MobiDB-lite"/>
    </source>
</evidence>
<evidence type="ECO:0000313" key="5">
    <source>
        <dbReference type="EMBL" id="JAS72891.1"/>
    </source>
</evidence>
<dbReference type="Pfam" id="PF02944">
    <property type="entry name" value="BESS"/>
    <property type="match status" value="1"/>
</dbReference>
<dbReference type="InterPro" id="IPR039353">
    <property type="entry name" value="TF_Adf1"/>
</dbReference>
<feature type="region of interest" description="Disordered" evidence="2">
    <location>
        <begin position="122"/>
        <end position="170"/>
    </location>
</feature>
<keyword evidence="1" id="KW-0539">Nucleus</keyword>
<evidence type="ECO:0000259" key="4">
    <source>
        <dbReference type="PROSITE" id="PS51031"/>
    </source>
</evidence>
<feature type="non-terminal residue" evidence="5">
    <location>
        <position position="1"/>
    </location>
</feature>
<evidence type="ECO:0000256" key="1">
    <source>
        <dbReference type="PROSITE-ProRule" id="PRU00371"/>
    </source>
</evidence>
<dbReference type="PANTHER" id="PTHR12243:SF67">
    <property type="entry name" value="COREPRESSOR OF PANGOLIN, ISOFORM A-RELATED"/>
    <property type="match status" value="1"/>
</dbReference>
<dbReference type="GO" id="GO:0005634">
    <property type="term" value="C:nucleus"/>
    <property type="evidence" value="ECO:0007669"/>
    <property type="project" value="UniProtKB-SubCell"/>
</dbReference>
<reference evidence="5" key="1">
    <citation type="submission" date="2015-11" db="EMBL/GenBank/DDBJ databases">
        <title>De novo transcriptome assembly of four potential Pierce s Disease insect vectors from Arizona vineyards.</title>
        <authorList>
            <person name="Tassone E.E."/>
        </authorList>
    </citation>
    <scope>NUCLEOTIDE SEQUENCE</scope>
</reference>
<gene>
    <name evidence="5" type="ORF">g.2736</name>
</gene>
<dbReference type="SMART" id="SM00595">
    <property type="entry name" value="MADF"/>
    <property type="match status" value="1"/>
</dbReference>
<proteinExistence type="predicted"/>
<dbReference type="InterPro" id="IPR006578">
    <property type="entry name" value="MADF-dom"/>
</dbReference>
<feature type="domain" description="MADF" evidence="3">
    <location>
        <begin position="21"/>
        <end position="117"/>
    </location>
</feature>
<feature type="domain" description="BESS" evidence="4">
    <location>
        <begin position="186"/>
        <end position="225"/>
    </location>
</feature>
<accession>A0A1B6HE62</accession>
<dbReference type="PROSITE" id="PS51029">
    <property type="entry name" value="MADF"/>
    <property type="match status" value="1"/>
</dbReference>
<evidence type="ECO:0008006" key="6">
    <source>
        <dbReference type="Google" id="ProtNLM"/>
    </source>
</evidence>